<reference evidence="7" key="1">
    <citation type="journal article" date="2023" name="Science">
        <title>Elucidation of the pathway for biosynthesis of saponin adjuvants from the soapbark tree.</title>
        <authorList>
            <person name="Reed J."/>
            <person name="Orme A."/>
            <person name="El-Demerdash A."/>
            <person name="Owen C."/>
            <person name="Martin L.B.B."/>
            <person name="Misra R.C."/>
            <person name="Kikuchi S."/>
            <person name="Rejzek M."/>
            <person name="Martin A.C."/>
            <person name="Harkess A."/>
            <person name="Leebens-Mack J."/>
            <person name="Louveau T."/>
            <person name="Stephenson M.J."/>
            <person name="Osbourn A."/>
        </authorList>
    </citation>
    <scope>NUCLEOTIDE SEQUENCE</scope>
    <source>
        <strain evidence="7">S10</strain>
    </source>
</reference>
<dbReference type="FunFam" id="1.10.10.60:FF:000001">
    <property type="entry name" value="MYB-related transcription factor"/>
    <property type="match status" value="1"/>
</dbReference>
<dbReference type="InterPro" id="IPR017930">
    <property type="entry name" value="Myb_dom"/>
</dbReference>
<evidence type="ECO:0000313" key="8">
    <source>
        <dbReference type="Proteomes" id="UP001163823"/>
    </source>
</evidence>
<evidence type="ECO:0000256" key="1">
    <source>
        <dbReference type="ARBA" id="ARBA00004123"/>
    </source>
</evidence>
<organism evidence="7 8">
    <name type="scientific">Quillaja saponaria</name>
    <name type="common">Soap bark tree</name>
    <dbReference type="NCBI Taxonomy" id="32244"/>
    <lineage>
        <taxon>Eukaryota</taxon>
        <taxon>Viridiplantae</taxon>
        <taxon>Streptophyta</taxon>
        <taxon>Embryophyta</taxon>
        <taxon>Tracheophyta</taxon>
        <taxon>Spermatophyta</taxon>
        <taxon>Magnoliopsida</taxon>
        <taxon>eudicotyledons</taxon>
        <taxon>Gunneridae</taxon>
        <taxon>Pentapetalae</taxon>
        <taxon>rosids</taxon>
        <taxon>fabids</taxon>
        <taxon>Fabales</taxon>
        <taxon>Quillajaceae</taxon>
        <taxon>Quillaja</taxon>
    </lineage>
</organism>
<comment type="caution">
    <text evidence="7">The sequence shown here is derived from an EMBL/GenBank/DDBJ whole genome shotgun (WGS) entry which is preliminary data.</text>
</comment>
<evidence type="ECO:0000256" key="4">
    <source>
        <dbReference type="ARBA" id="ARBA00023242"/>
    </source>
</evidence>
<sequence length="375" mass="41971">MVRPPCCDKMNAKRGLWTADEDAKMIACISKHGPSNWTAVPKKGLKRCGKSCRLRWNNYLKPDLQHDSFTPQEEELIVKLHAAIGSRWAIIAQQLPGRTDNDVKNYWNTRLRKKLSEMGIDPITHKPYSQILADYGNISGLQKPSTRNGSLGKDFKNAIILNSEPYPIPPQRYLNISSLPMQSIMSPSRAPVQSNFLNNYNHNNNHCMDLLAQLQAIKLVTGSSNWIGSETIPQPIFGDGCLSSTSSPLSSSTCSTAAQENSPLAFSWNDFLLEDAIPQAADHARDDQEIVAKFLSEDFVSQAESVTQQIETKKEVSSQDFDEAKRLDHADAVVLPSNEFQLSSSSDISFVESMLDQEDEMFLNFPDLMEEPLYN</sequence>
<dbReference type="PROSITE" id="PS51294">
    <property type="entry name" value="HTH_MYB"/>
    <property type="match status" value="2"/>
</dbReference>
<evidence type="ECO:0000313" key="7">
    <source>
        <dbReference type="EMBL" id="KAJ7945947.1"/>
    </source>
</evidence>
<keyword evidence="8" id="KW-1185">Reference proteome</keyword>
<feature type="domain" description="HTH myb-type" evidence="6">
    <location>
        <begin position="9"/>
        <end position="60"/>
    </location>
</feature>
<dbReference type="AlphaFoldDB" id="A0AAD7KUF4"/>
<dbReference type="EMBL" id="JARAOO010000013">
    <property type="protein sequence ID" value="KAJ7945948.1"/>
    <property type="molecule type" value="Genomic_DNA"/>
</dbReference>
<dbReference type="PANTHER" id="PTHR47994:SF5">
    <property type="entry name" value="F14D16.11-RELATED"/>
    <property type="match status" value="1"/>
</dbReference>
<name>A0AAD7KUF4_QUISA</name>
<feature type="domain" description="Myb-like" evidence="5">
    <location>
        <begin position="9"/>
        <end position="60"/>
    </location>
</feature>
<feature type="domain" description="HTH myb-type" evidence="6">
    <location>
        <begin position="61"/>
        <end position="115"/>
    </location>
</feature>
<evidence type="ECO:0000259" key="6">
    <source>
        <dbReference type="PROSITE" id="PS51294"/>
    </source>
</evidence>
<dbReference type="SUPFAM" id="SSF46689">
    <property type="entry name" value="Homeodomain-like"/>
    <property type="match status" value="1"/>
</dbReference>
<evidence type="ECO:0000256" key="3">
    <source>
        <dbReference type="ARBA" id="ARBA00023125"/>
    </source>
</evidence>
<dbReference type="InterPro" id="IPR001005">
    <property type="entry name" value="SANT/Myb"/>
</dbReference>
<dbReference type="Proteomes" id="UP001163823">
    <property type="component" value="Chromosome 13"/>
</dbReference>
<keyword evidence="2" id="KW-0677">Repeat</keyword>
<dbReference type="Gene3D" id="1.10.10.60">
    <property type="entry name" value="Homeodomain-like"/>
    <property type="match status" value="2"/>
</dbReference>
<dbReference type="PANTHER" id="PTHR47994">
    <property type="entry name" value="F14D16.11-RELATED"/>
    <property type="match status" value="1"/>
</dbReference>
<feature type="domain" description="Myb-like" evidence="5">
    <location>
        <begin position="61"/>
        <end position="111"/>
    </location>
</feature>
<accession>A0AAD7KUF4</accession>
<keyword evidence="4" id="KW-0539">Nucleus</keyword>
<dbReference type="SMART" id="SM00717">
    <property type="entry name" value="SANT"/>
    <property type="match status" value="2"/>
</dbReference>
<evidence type="ECO:0000259" key="5">
    <source>
        <dbReference type="PROSITE" id="PS50090"/>
    </source>
</evidence>
<dbReference type="GO" id="GO:0003677">
    <property type="term" value="F:DNA binding"/>
    <property type="evidence" value="ECO:0007669"/>
    <property type="project" value="UniProtKB-KW"/>
</dbReference>
<dbReference type="PROSITE" id="PS50090">
    <property type="entry name" value="MYB_LIKE"/>
    <property type="match status" value="2"/>
</dbReference>
<dbReference type="CDD" id="cd00167">
    <property type="entry name" value="SANT"/>
    <property type="match status" value="2"/>
</dbReference>
<keyword evidence="3" id="KW-0238">DNA-binding</keyword>
<proteinExistence type="predicted"/>
<protein>
    <submittedName>
        <fullName evidence="7">MYB transcription factor</fullName>
    </submittedName>
</protein>
<evidence type="ECO:0000256" key="2">
    <source>
        <dbReference type="ARBA" id="ARBA00022737"/>
    </source>
</evidence>
<dbReference type="InterPro" id="IPR015495">
    <property type="entry name" value="Myb_TF_plants"/>
</dbReference>
<dbReference type="Pfam" id="PF00249">
    <property type="entry name" value="Myb_DNA-binding"/>
    <property type="match status" value="2"/>
</dbReference>
<dbReference type="InterPro" id="IPR009057">
    <property type="entry name" value="Homeodomain-like_sf"/>
</dbReference>
<comment type="subcellular location">
    <subcellularLocation>
        <location evidence="1">Nucleus</location>
    </subcellularLocation>
</comment>
<dbReference type="FunFam" id="1.10.10.60:FF:000204">
    <property type="entry name" value="transcription factor MYB80"/>
    <property type="match status" value="1"/>
</dbReference>
<dbReference type="KEGG" id="qsa:O6P43_030939"/>
<dbReference type="EMBL" id="JARAOO010000013">
    <property type="protein sequence ID" value="KAJ7945947.1"/>
    <property type="molecule type" value="Genomic_DNA"/>
</dbReference>
<dbReference type="GO" id="GO:0005634">
    <property type="term" value="C:nucleus"/>
    <property type="evidence" value="ECO:0007669"/>
    <property type="project" value="UniProtKB-SubCell"/>
</dbReference>
<gene>
    <name evidence="7" type="ORF">O6P43_030939</name>
</gene>